<reference evidence="1 2" key="1">
    <citation type="journal article" date="2009" name="BMC Genomics">
        <title>Complete genome sequence of the sugarcane nitrogen-fixing endophyte Gluconacetobacter diazotrophicus Pal5.</title>
        <authorList>
            <person name="Bertalan M."/>
            <person name="Albano R."/>
            <person name="Padua V."/>
            <person name="Rouws L."/>
            <person name="Rojas C."/>
            <person name="Hemerly A."/>
            <person name="Teixeira K."/>
            <person name="Schwab S."/>
            <person name="Araujo J."/>
            <person name="Oliveira A."/>
            <person name="Franca L."/>
            <person name="Magalhaes V."/>
            <person name="Alqueres S."/>
            <person name="Cardoso A."/>
            <person name="Almeida W."/>
            <person name="Loureiro M.M."/>
            <person name="Nogueira E."/>
            <person name="Cidade D."/>
            <person name="Oliveira D."/>
            <person name="Simao T."/>
            <person name="Macedo J."/>
            <person name="Valadao A."/>
            <person name="Dreschsel M."/>
            <person name="Freitas F."/>
            <person name="Vidal M."/>
            <person name="Guedes H."/>
            <person name="Rodrigues E."/>
            <person name="Meneses C."/>
            <person name="Brioso P."/>
            <person name="Pozzer L."/>
            <person name="Figueiredo D."/>
            <person name="Montano H."/>
            <person name="Junior J."/>
            <person name="Filho G."/>
            <person name="Flores V."/>
            <person name="Ferreira B."/>
            <person name="Branco A."/>
            <person name="Gonzalez P."/>
            <person name="Guillobel H."/>
            <person name="Lemos M."/>
            <person name="Seibel L."/>
            <person name="Macedo J."/>
            <person name="Alves-Ferreira M."/>
            <person name="Sachetto-Martins G."/>
            <person name="Coelho A."/>
            <person name="Santos E."/>
            <person name="Amaral G."/>
            <person name="Neves A."/>
            <person name="Pacheco A.B."/>
            <person name="Carvalho D."/>
            <person name="Lery L."/>
            <person name="Bisch P."/>
            <person name="Rossle S.C."/>
            <person name="Urmenyi T."/>
            <person name="Kruger W.V."/>
            <person name="Martins O."/>
            <person name="Baldani J.I."/>
            <person name="Ferreira P.C."/>
        </authorList>
    </citation>
    <scope>NUCLEOTIDE SEQUENCE [LARGE SCALE GENOMIC DNA]</scope>
    <source>
        <strain evidence="2">ATCC 49037 / DSM 5601 / CCUG 37298 / CIP 103539 / LMG 7603 / PAl5</strain>
    </source>
</reference>
<gene>
    <name evidence="1" type="ordered locus">GDI0148</name>
</gene>
<keyword evidence="2" id="KW-1185">Reference proteome</keyword>
<name>A9H225_GLUDA</name>
<evidence type="ECO:0000313" key="2">
    <source>
        <dbReference type="Proteomes" id="UP000001176"/>
    </source>
</evidence>
<sequence length="58" mass="7169">MCLICFCKRWKATYDFDVFFPIHSEQSRPNHQKLKTVYRNCTLILIPLRPRWAIKVWR</sequence>
<dbReference type="KEGG" id="gdi:GDI0148"/>
<organism evidence="1 2">
    <name type="scientific">Gluconacetobacter diazotrophicus (strain ATCC 49037 / DSM 5601 / CCUG 37298 / CIP 103539 / LMG 7603 / PAl5)</name>
    <dbReference type="NCBI Taxonomy" id="272568"/>
    <lineage>
        <taxon>Bacteria</taxon>
        <taxon>Pseudomonadati</taxon>
        <taxon>Pseudomonadota</taxon>
        <taxon>Alphaproteobacteria</taxon>
        <taxon>Acetobacterales</taxon>
        <taxon>Acetobacteraceae</taxon>
        <taxon>Gluconacetobacter</taxon>
    </lineage>
</organism>
<dbReference type="EMBL" id="AM889285">
    <property type="protein sequence ID" value="CAP54091.1"/>
    <property type="molecule type" value="Genomic_DNA"/>
</dbReference>
<evidence type="ECO:0000313" key="1">
    <source>
        <dbReference type="EMBL" id="CAP54091.1"/>
    </source>
</evidence>
<protein>
    <submittedName>
        <fullName evidence="1">Uncharacterized protein</fullName>
    </submittedName>
</protein>
<proteinExistence type="predicted"/>
<dbReference type="Proteomes" id="UP000001176">
    <property type="component" value="Chromosome"/>
</dbReference>
<dbReference type="AlphaFoldDB" id="A9H225"/>
<accession>A9H225</accession>